<protein>
    <submittedName>
        <fullName evidence="1">Uncharacterized protein</fullName>
    </submittedName>
</protein>
<name>A0A7X3FY28_9BURK</name>
<evidence type="ECO:0000313" key="2">
    <source>
        <dbReference type="Proteomes" id="UP000443353"/>
    </source>
</evidence>
<dbReference type="EMBL" id="WSES01000003">
    <property type="protein sequence ID" value="MVW60165.1"/>
    <property type="molecule type" value="Genomic_DNA"/>
</dbReference>
<dbReference type="Proteomes" id="UP000443353">
    <property type="component" value="Unassembled WGS sequence"/>
</dbReference>
<evidence type="ECO:0000313" key="1">
    <source>
        <dbReference type="EMBL" id="MVW60165.1"/>
    </source>
</evidence>
<reference evidence="1 2" key="1">
    <citation type="submission" date="2019-12" db="EMBL/GenBank/DDBJ databases">
        <authorList>
            <person name="Li C."/>
            <person name="Zhao J."/>
        </authorList>
    </citation>
    <scope>NUCLEOTIDE SEQUENCE [LARGE SCALE GENOMIC DNA]</scope>
    <source>
        <strain evidence="1 2">NEAU-DD11</strain>
    </source>
</reference>
<dbReference type="AlphaFoldDB" id="A0A7X3FY28"/>
<proteinExistence type="predicted"/>
<keyword evidence="2" id="KW-1185">Reference proteome</keyword>
<dbReference type="RefSeq" id="WP_160408372.1">
    <property type="nucleotide sequence ID" value="NZ_WSES01000003.1"/>
</dbReference>
<gene>
    <name evidence="1" type="ORF">GPY61_09490</name>
</gene>
<comment type="caution">
    <text evidence="1">The sequence shown here is derived from an EMBL/GenBank/DDBJ whole genome shotgun (WGS) entry which is preliminary data.</text>
</comment>
<sequence length="273" mass="28944">MLNGFKSSFGQSLRIGIAPDALALVRTSIWPHERARLLGQVAATGADPVSLGAALGMLLGEHDVAGLPVTVVLADDLARLWQVTPPQGATRLADLEAAAMLRYQALFGGGVSGWSISADWDAARPFLAAAVPLSLLEQLTTAAISQRFRLVEIVPQFVAALNQHRRVRRAGAWFGVVHGGVLSVAAFDGDLLAAVRTAPIPAGADRDWLEGHVAREALRVGLSRPERLQICGPAPKGWASSAGRLKFACTLFEDETDPLWPDCARLALTGRAP</sequence>
<accession>A0A7X3FY28</accession>
<organism evidence="1 2">
    <name type="scientific">Massilia cellulosiltytica</name>
    <dbReference type="NCBI Taxonomy" id="2683234"/>
    <lineage>
        <taxon>Bacteria</taxon>
        <taxon>Pseudomonadati</taxon>
        <taxon>Pseudomonadota</taxon>
        <taxon>Betaproteobacteria</taxon>
        <taxon>Burkholderiales</taxon>
        <taxon>Oxalobacteraceae</taxon>
        <taxon>Telluria group</taxon>
        <taxon>Massilia</taxon>
    </lineage>
</organism>